<gene>
    <name evidence="2" type="ORF">BV898_02764</name>
</gene>
<protein>
    <submittedName>
        <fullName evidence="2">Uncharacterized protein</fullName>
    </submittedName>
</protein>
<feature type="compositionally biased region" description="Gly residues" evidence="1">
    <location>
        <begin position="425"/>
        <end position="434"/>
    </location>
</feature>
<feature type="compositionally biased region" description="Low complexity" evidence="1">
    <location>
        <begin position="780"/>
        <end position="790"/>
    </location>
</feature>
<dbReference type="Proteomes" id="UP000192578">
    <property type="component" value="Unassembled WGS sequence"/>
</dbReference>
<feature type="region of interest" description="Disordered" evidence="1">
    <location>
        <begin position="1"/>
        <end position="53"/>
    </location>
</feature>
<accession>A0A1W0X6X9</accession>
<feature type="region of interest" description="Disordered" evidence="1">
    <location>
        <begin position="704"/>
        <end position="798"/>
    </location>
</feature>
<organism evidence="2 3">
    <name type="scientific">Hypsibius exemplaris</name>
    <name type="common">Freshwater tardigrade</name>
    <dbReference type="NCBI Taxonomy" id="2072580"/>
    <lineage>
        <taxon>Eukaryota</taxon>
        <taxon>Metazoa</taxon>
        <taxon>Ecdysozoa</taxon>
        <taxon>Tardigrada</taxon>
        <taxon>Eutardigrada</taxon>
        <taxon>Parachela</taxon>
        <taxon>Hypsibioidea</taxon>
        <taxon>Hypsibiidae</taxon>
        <taxon>Hypsibius</taxon>
    </lineage>
</organism>
<dbReference type="AlphaFoldDB" id="A0A1W0X6X9"/>
<feature type="region of interest" description="Disordered" evidence="1">
    <location>
        <begin position="542"/>
        <end position="581"/>
    </location>
</feature>
<reference evidence="3" key="1">
    <citation type="submission" date="2017-01" db="EMBL/GenBank/DDBJ databases">
        <title>Comparative genomics of anhydrobiosis in the tardigrade Hypsibius dujardini.</title>
        <authorList>
            <person name="Yoshida Y."/>
            <person name="Koutsovoulos G."/>
            <person name="Laetsch D."/>
            <person name="Stevens L."/>
            <person name="Kumar S."/>
            <person name="Horikawa D."/>
            <person name="Ishino K."/>
            <person name="Komine S."/>
            <person name="Tomita M."/>
            <person name="Blaxter M."/>
            <person name="Arakawa K."/>
        </authorList>
    </citation>
    <scope>NUCLEOTIDE SEQUENCE [LARGE SCALE GENOMIC DNA]</scope>
    <source>
        <strain evidence="3">Z151</strain>
    </source>
</reference>
<evidence type="ECO:0000313" key="3">
    <source>
        <dbReference type="Proteomes" id="UP000192578"/>
    </source>
</evidence>
<sequence>MSASNKPRKESRNSATTALSSRTSSSVAGRNAFAEDSLDGRRDDDAVEKNILMNSMKKKGRRCREKLEDLETDQLELQLKEESSKSKITTKNAFSSPLIDLETEIVQRTEFSQTINAETSGEGLKVHATFLEACGKVYAHRVENTVRATNDLREDLQRVMDGKAIKGRKRQLDEDGDDDERRDGAGEGHSERGEDGDFYHPADEKKAKSGKLKKTRGDRKGHILADDSELECPETDTNANLISRYWTLIGNVQPGAMKDTWIDECERLEDCTSMDYVMNPDFTCLQRYDGIRRYEAPSSGHDPAKRGPKKLHADEEAVLRTAEQNFIESVAPYLYRKSSKGAQLKDCVTFPKKLEKRLGESAANAANKQPRMRPKEQATSLTSIQLERTCRQVVRDGHLVHSEDDGALLKDLQTEEDGDVELPEGGDGGGGGGDQEGEVRDSPEPDTASTTEDLDVEPASVATTMREEEGQEEETDPTTSLFTENIELDSLDQEFRMPRQPSIARSARSISRIGSIIDGTTTRQMSVDKASRYSSVMKELNEPLNDMTRSSVSGRGDGDADTTLSNGKKKSRLGGSFSDWPEELPLSEEELIGTMATLTKPTKRTTTTTPREGEDSLVEFGVNGNYCTQAMMEQLELPPSFDLANFDETLKVQTKVLLENLQKKGWLVPDKEWEDFSMEDMSNAFARAYDEDYDRNRLKRLWEEQQPQNYSLQSDDDVSDNEAGAGLEDDEEDDVSINLGDNDHPVEPTLDDKGPSPTPLSQGDRAAGELTPPVVEEPTGDGTTGSDTAGNNQDGWTDTIEPLEEKKTIGSQVSRPWNDLQASVGSGGAATRMSGEVDDDLAFAENIALKDLTGHGINIKKMKSGVQQAYQKLLLWRTRWGAKVAERAATSSTAGEVPKMPYITIQHVIDIVPAFLHRRHLVHVNPSVVFSCLLHLAYERRKKDDDDQKVYLCNSKDLKEVFLMNRDEYRAYTNCHPHLNNLSDGYAQHLLKMTIPLSKVDPLILCAGVGAAFNDMDLSDDSEDSDVDDNAPEDEK</sequence>
<proteinExistence type="predicted"/>
<name>A0A1W0X6X9_HYPEX</name>
<evidence type="ECO:0000313" key="2">
    <source>
        <dbReference type="EMBL" id="OQV23316.1"/>
    </source>
</evidence>
<feature type="region of interest" description="Disordered" evidence="1">
    <location>
        <begin position="163"/>
        <end position="220"/>
    </location>
</feature>
<dbReference type="OrthoDB" id="10071932at2759"/>
<dbReference type="EMBL" id="MTYJ01000012">
    <property type="protein sequence ID" value="OQV23316.1"/>
    <property type="molecule type" value="Genomic_DNA"/>
</dbReference>
<feature type="compositionally biased region" description="Basic residues" evidence="1">
    <location>
        <begin position="208"/>
        <end position="217"/>
    </location>
</feature>
<feature type="region of interest" description="Disordered" evidence="1">
    <location>
        <begin position="1017"/>
        <end position="1036"/>
    </location>
</feature>
<comment type="caution">
    <text evidence="2">The sequence shown here is derived from an EMBL/GenBank/DDBJ whole genome shotgun (WGS) entry which is preliminary data.</text>
</comment>
<evidence type="ECO:0000256" key="1">
    <source>
        <dbReference type="SAM" id="MobiDB-lite"/>
    </source>
</evidence>
<feature type="compositionally biased region" description="Basic and acidic residues" evidence="1">
    <location>
        <begin position="38"/>
        <end position="48"/>
    </location>
</feature>
<feature type="compositionally biased region" description="Basic and acidic residues" evidence="1">
    <location>
        <begin position="741"/>
        <end position="754"/>
    </location>
</feature>
<keyword evidence="3" id="KW-1185">Reference proteome</keyword>
<feature type="compositionally biased region" description="Basic and acidic residues" evidence="1">
    <location>
        <begin position="179"/>
        <end position="207"/>
    </location>
</feature>
<feature type="region of interest" description="Disordered" evidence="1">
    <location>
        <begin position="416"/>
        <end position="483"/>
    </location>
</feature>
<feature type="region of interest" description="Disordered" evidence="1">
    <location>
        <begin position="362"/>
        <end position="383"/>
    </location>
</feature>
<feature type="compositionally biased region" description="Low complexity" evidence="1">
    <location>
        <begin position="13"/>
        <end position="30"/>
    </location>
</feature>